<protein>
    <submittedName>
        <fullName evidence="3">Molecular chaperone TorD</fullName>
    </submittedName>
</protein>
<evidence type="ECO:0000313" key="4">
    <source>
        <dbReference type="Proteomes" id="UP000309454"/>
    </source>
</evidence>
<dbReference type="EMBL" id="SSTM01000002">
    <property type="protein sequence ID" value="TJW11164.1"/>
    <property type="molecule type" value="Genomic_DNA"/>
</dbReference>
<name>A0A4T9T843_9ACTN</name>
<dbReference type="InterPro" id="IPR050289">
    <property type="entry name" value="TorD/DmsD_chaperones"/>
</dbReference>
<dbReference type="OrthoDB" id="3197386at2"/>
<feature type="region of interest" description="Disordered" evidence="2">
    <location>
        <begin position="240"/>
        <end position="261"/>
    </location>
</feature>
<keyword evidence="1" id="KW-0143">Chaperone</keyword>
<dbReference type="PANTHER" id="PTHR34227">
    <property type="entry name" value="CHAPERONE PROTEIN YCDY"/>
    <property type="match status" value="1"/>
</dbReference>
<reference evidence="3 4" key="1">
    <citation type="submission" date="2019-04" db="EMBL/GenBank/DDBJ databases">
        <title>Microbes associate with the intestines of laboratory mice.</title>
        <authorList>
            <person name="Navarre W."/>
            <person name="Wong E."/>
            <person name="Huang K.C."/>
            <person name="Tropini C."/>
            <person name="Ng K."/>
            <person name="Yu B."/>
        </authorList>
    </citation>
    <scope>NUCLEOTIDE SEQUENCE [LARGE SCALE GENOMIC DNA]</scope>
    <source>
        <strain evidence="3 4">NM48_B13</strain>
    </source>
</reference>
<dbReference type="SUPFAM" id="SSF89155">
    <property type="entry name" value="TorD-like"/>
    <property type="match status" value="1"/>
</dbReference>
<keyword evidence="4" id="KW-1185">Reference proteome</keyword>
<dbReference type="Pfam" id="PF02613">
    <property type="entry name" value="Nitrate_red_del"/>
    <property type="match status" value="1"/>
</dbReference>
<dbReference type="AlphaFoldDB" id="A0A4T9T843"/>
<evidence type="ECO:0000256" key="2">
    <source>
        <dbReference type="SAM" id="MobiDB-lite"/>
    </source>
</evidence>
<dbReference type="InterPro" id="IPR036411">
    <property type="entry name" value="TorD-like_sf"/>
</dbReference>
<evidence type="ECO:0000256" key="1">
    <source>
        <dbReference type="ARBA" id="ARBA00023186"/>
    </source>
</evidence>
<dbReference type="InterPro" id="IPR020945">
    <property type="entry name" value="DMSO/NO3_reduct_chaperone"/>
</dbReference>
<gene>
    <name evidence="3" type="ORF">E5982_02770</name>
</gene>
<dbReference type="Proteomes" id="UP000309454">
    <property type="component" value="Unassembled WGS sequence"/>
</dbReference>
<proteinExistence type="predicted"/>
<evidence type="ECO:0000313" key="3">
    <source>
        <dbReference type="EMBL" id="TJW11164.1"/>
    </source>
</evidence>
<dbReference type="RefSeq" id="WP_136845389.1">
    <property type="nucleotide sequence ID" value="NZ_CANSOV010000031.1"/>
</dbReference>
<comment type="caution">
    <text evidence="3">The sequence shown here is derived from an EMBL/GenBank/DDBJ whole genome shotgun (WGS) entry which is preliminary data.</text>
</comment>
<sequence>MEQTIAFDFSSPDFEELRQANEARAAFARFLAGLYLYELTEPQIEALAAIECAGDGSAIDEGLAAMKEYLRHRHGGTRQELAVDYARVFLGAGNYDRITAPPYESVFTSEERILMQDARDGALCYYRRAGLDLPADNTTPEDHLGFELQFAAALCDRAKEAIAAGDGRALQEAVALGYSFFAFHQRNWLPQLCDAVDEWAQTDFYRQLAAVTRGYVDAEAAYFEAAASLLGLDEEPCEVRPAWASEEEPSAVSDPVEGVRQ</sequence>
<dbReference type="Gene3D" id="1.10.3480.10">
    <property type="entry name" value="TorD-like"/>
    <property type="match status" value="1"/>
</dbReference>
<organism evidence="3 4">
    <name type="scientific">Parvibacter caecicola</name>
    <dbReference type="NCBI Taxonomy" id="747645"/>
    <lineage>
        <taxon>Bacteria</taxon>
        <taxon>Bacillati</taxon>
        <taxon>Actinomycetota</taxon>
        <taxon>Coriobacteriia</taxon>
        <taxon>Coriobacteriales</taxon>
        <taxon>Coriobacteriaceae</taxon>
        <taxon>Parvibacter</taxon>
    </lineage>
</organism>
<accession>A0A4T9T843</accession>
<dbReference type="PANTHER" id="PTHR34227:SF1">
    <property type="entry name" value="DIMETHYL SULFOXIDE REDUCTASE CHAPERONE-RELATED"/>
    <property type="match status" value="1"/>
</dbReference>